<name>A0ABW8KGL6_9GAMM</name>
<gene>
    <name evidence="1" type="ORF">ISP14_06240</name>
</gene>
<organism evidence="1 2">
    <name type="scientific">Dyella agri</name>
    <dbReference type="NCBI Taxonomy" id="1926869"/>
    <lineage>
        <taxon>Bacteria</taxon>
        <taxon>Pseudomonadati</taxon>
        <taxon>Pseudomonadota</taxon>
        <taxon>Gammaproteobacteria</taxon>
        <taxon>Lysobacterales</taxon>
        <taxon>Rhodanobacteraceae</taxon>
        <taxon>Dyella</taxon>
    </lineage>
</organism>
<dbReference type="EMBL" id="JADIKL010000003">
    <property type="protein sequence ID" value="MFK2930392.1"/>
    <property type="molecule type" value="Genomic_DNA"/>
</dbReference>
<comment type="caution">
    <text evidence="1">The sequence shown here is derived from an EMBL/GenBank/DDBJ whole genome shotgun (WGS) entry which is preliminary data.</text>
</comment>
<protein>
    <submittedName>
        <fullName evidence="1">GTPase</fullName>
    </submittedName>
</protein>
<evidence type="ECO:0000313" key="2">
    <source>
        <dbReference type="Proteomes" id="UP001620397"/>
    </source>
</evidence>
<keyword evidence="2" id="KW-1185">Reference proteome</keyword>
<evidence type="ECO:0000313" key="1">
    <source>
        <dbReference type="EMBL" id="MFK2930392.1"/>
    </source>
</evidence>
<sequence>MESGKTTVIESLSDVAPVSTRMPVGIGQAEAKFTLDYTTARLDDGELLHIHGVPGQRHLDFMWPMVCDGATGVLVLVNACDPQRLAYTTSMLDEFSHLAPGASFTVGVTRSDLAPEFRLDAFRAALVAEGFRLPVVKVDTHEPAQIRFLVKILLSGSRASRAWPSA</sequence>
<dbReference type="PANTHER" id="PTHR42708:SF1">
    <property type="entry name" value="GLIDING MOTILITY PROTEIN MGLA"/>
    <property type="match status" value="1"/>
</dbReference>
<accession>A0ABW8KGL6</accession>
<reference evidence="1 2" key="1">
    <citation type="submission" date="2020-10" db="EMBL/GenBank/DDBJ databases">
        <title>Phylogeny of dyella-like bacteria.</title>
        <authorList>
            <person name="Fu J."/>
        </authorList>
    </citation>
    <scope>NUCLEOTIDE SEQUENCE [LARGE SCALE GENOMIC DNA]</scope>
    <source>
        <strain evidence="1 2">DKC-1</strain>
    </source>
</reference>
<dbReference type="PANTHER" id="PTHR42708">
    <property type="entry name" value="ATP/GTP-BINDING PROTEIN-RELATED"/>
    <property type="match status" value="1"/>
</dbReference>
<dbReference type="RefSeq" id="WP_404537815.1">
    <property type="nucleotide sequence ID" value="NZ_JADIKL010000003.1"/>
</dbReference>
<dbReference type="InterPro" id="IPR027417">
    <property type="entry name" value="P-loop_NTPase"/>
</dbReference>
<dbReference type="SUPFAM" id="SSF52540">
    <property type="entry name" value="P-loop containing nucleoside triphosphate hydrolases"/>
    <property type="match status" value="1"/>
</dbReference>
<proteinExistence type="predicted"/>
<dbReference type="InterPro" id="IPR052705">
    <property type="entry name" value="Gliding_Motility_GTPase"/>
</dbReference>
<dbReference type="Proteomes" id="UP001620397">
    <property type="component" value="Unassembled WGS sequence"/>
</dbReference>
<dbReference type="Gene3D" id="3.40.50.300">
    <property type="entry name" value="P-loop containing nucleotide triphosphate hydrolases"/>
    <property type="match status" value="1"/>
</dbReference>